<feature type="domain" description="CCHC-type" evidence="3">
    <location>
        <begin position="172"/>
        <end position="189"/>
    </location>
</feature>
<gene>
    <name evidence="4" type="ORF">FCM35_KLT17156</name>
</gene>
<dbReference type="AlphaFoldDB" id="A0A833RBC7"/>
<keyword evidence="5" id="KW-1185">Reference proteome</keyword>
<feature type="compositionally biased region" description="Basic and acidic residues" evidence="2">
    <location>
        <begin position="198"/>
        <end position="209"/>
    </location>
</feature>
<dbReference type="GO" id="GO:0003676">
    <property type="term" value="F:nucleic acid binding"/>
    <property type="evidence" value="ECO:0007669"/>
    <property type="project" value="InterPro"/>
</dbReference>
<feature type="compositionally biased region" description="Polar residues" evidence="2">
    <location>
        <begin position="213"/>
        <end position="235"/>
    </location>
</feature>
<keyword evidence="1" id="KW-0479">Metal-binding</keyword>
<dbReference type="GO" id="GO:0008270">
    <property type="term" value="F:zinc ion binding"/>
    <property type="evidence" value="ECO:0007669"/>
    <property type="project" value="UniProtKB-KW"/>
</dbReference>
<evidence type="ECO:0000313" key="4">
    <source>
        <dbReference type="EMBL" id="KAF3338319.1"/>
    </source>
</evidence>
<comment type="caution">
    <text evidence="4">The sequence shown here is derived from an EMBL/GenBank/DDBJ whole genome shotgun (WGS) entry which is preliminary data.</text>
</comment>
<organism evidence="4 5">
    <name type="scientific">Carex littledalei</name>
    <dbReference type="NCBI Taxonomy" id="544730"/>
    <lineage>
        <taxon>Eukaryota</taxon>
        <taxon>Viridiplantae</taxon>
        <taxon>Streptophyta</taxon>
        <taxon>Embryophyta</taxon>
        <taxon>Tracheophyta</taxon>
        <taxon>Spermatophyta</taxon>
        <taxon>Magnoliopsida</taxon>
        <taxon>Liliopsida</taxon>
        <taxon>Poales</taxon>
        <taxon>Cyperaceae</taxon>
        <taxon>Cyperoideae</taxon>
        <taxon>Cariceae</taxon>
        <taxon>Carex</taxon>
        <taxon>Carex subgen. Euthyceras</taxon>
    </lineage>
</organism>
<feature type="region of interest" description="Disordered" evidence="2">
    <location>
        <begin position="187"/>
        <end position="235"/>
    </location>
</feature>
<dbReference type="SUPFAM" id="SSF57756">
    <property type="entry name" value="Retrovirus zinc finger-like domains"/>
    <property type="match status" value="1"/>
</dbReference>
<dbReference type="Gene3D" id="4.10.60.10">
    <property type="entry name" value="Zinc finger, CCHC-type"/>
    <property type="match status" value="1"/>
</dbReference>
<dbReference type="OrthoDB" id="10050052at2759"/>
<name>A0A833RBC7_9POAL</name>
<dbReference type="SMART" id="SM00343">
    <property type="entry name" value="ZnF_C2HC"/>
    <property type="match status" value="2"/>
</dbReference>
<feature type="compositionally biased region" description="Polar residues" evidence="2">
    <location>
        <begin position="55"/>
        <end position="69"/>
    </location>
</feature>
<feature type="compositionally biased region" description="Polar residues" evidence="2">
    <location>
        <begin position="88"/>
        <end position="98"/>
    </location>
</feature>
<feature type="compositionally biased region" description="Basic and acidic residues" evidence="2">
    <location>
        <begin position="472"/>
        <end position="495"/>
    </location>
</feature>
<dbReference type="EMBL" id="SWLB01000005">
    <property type="protein sequence ID" value="KAF3338319.1"/>
    <property type="molecule type" value="Genomic_DNA"/>
</dbReference>
<dbReference type="Proteomes" id="UP000623129">
    <property type="component" value="Unassembled WGS sequence"/>
</dbReference>
<keyword evidence="1" id="KW-0863">Zinc-finger</keyword>
<evidence type="ECO:0000256" key="2">
    <source>
        <dbReference type="SAM" id="MobiDB-lite"/>
    </source>
</evidence>
<proteinExistence type="predicted"/>
<evidence type="ECO:0000313" key="5">
    <source>
        <dbReference type="Proteomes" id="UP000623129"/>
    </source>
</evidence>
<sequence length="495" mass="56956">MAILKIDGAAATDGQDDAFRILPIFETQKDTLETVQEVMMVGDLPILRVVQQGTPRVSPPEVQQLQQSHRLPFQGKETIRKSDDIPGLTQNSNLLGKNNDQRSQDISLNVHNDDDDWTLVTRRRKRSGFQRAPHRRYQRSPLQIHASKLRQQRKCFRCLLPGHIQRICRNPRRCLHCNTSGHIIRDCPSRPTRIPKVTPRDANRYKSQDRPLPQSTTIKHPTESLQHPVPQTQQTLLPSHNTSMAVPREWTTMLMNEGSVLWQQRPQSLDVYIAPREDLSPANRFLEKSAFVFAGPAGNDPSVHRRIADCMGRHFHMNPAEFSVFTIHQDFGDMILIFPTEEMAQAAIERASFYIGNNIEISLHPYSPQLQMVFDPLGSWARIHLYGLPLQHWNRFDMCTLVSGFGYPLRVAPYFQNGNYEYLTMFVACKKPDKIPFHLKLKVNPYKKLIRVEIDGWLDNQGPPPPPQNRGGGHDDRRYRGRGDHRDGASRDRHH</sequence>
<protein>
    <submittedName>
        <fullName evidence="4">Zinc finger protein GIS2</fullName>
    </submittedName>
</protein>
<accession>A0A833RBC7</accession>
<dbReference type="PROSITE" id="PS50158">
    <property type="entry name" value="ZF_CCHC"/>
    <property type="match status" value="1"/>
</dbReference>
<evidence type="ECO:0000256" key="1">
    <source>
        <dbReference type="PROSITE-ProRule" id="PRU00047"/>
    </source>
</evidence>
<dbReference type="InterPro" id="IPR001878">
    <property type="entry name" value="Znf_CCHC"/>
</dbReference>
<evidence type="ECO:0000259" key="3">
    <source>
        <dbReference type="PROSITE" id="PS50158"/>
    </source>
</evidence>
<feature type="region of interest" description="Disordered" evidence="2">
    <location>
        <begin position="457"/>
        <end position="495"/>
    </location>
</feature>
<feature type="region of interest" description="Disordered" evidence="2">
    <location>
        <begin position="55"/>
        <end position="100"/>
    </location>
</feature>
<keyword evidence="1" id="KW-0862">Zinc</keyword>
<dbReference type="InterPro" id="IPR036875">
    <property type="entry name" value="Znf_CCHC_sf"/>
</dbReference>
<reference evidence="4" key="1">
    <citation type="submission" date="2020-01" db="EMBL/GenBank/DDBJ databases">
        <title>Genome sequence of Kobresia littledalei, the first chromosome-level genome in the family Cyperaceae.</title>
        <authorList>
            <person name="Qu G."/>
        </authorList>
    </citation>
    <scope>NUCLEOTIDE SEQUENCE</scope>
    <source>
        <strain evidence="4">C.B.Clarke</strain>
        <tissue evidence="4">Leaf</tissue>
    </source>
</reference>